<name>A0A382BR64_9ZZZZ</name>
<protein>
    <submittedName>
        <fullName evidence="1">Uncharacterized protein</fullName>
    </submittedName>
</protein>
<dbReference type="AlphaFoldDB" id="A0A382BR64"/>
<proteinExistence type="predicted"/>
<evidence type="ECO:0000313" key="1">
    <source>
        <dbReference type="EMBL" id="SVB16285.1"/>
    </source>
</evidence>
<dbReference type="EMBL" id="UINC01030983">
    <property type="protein sequence ID" value="SVB16285.1"/>
    <property type="molecule type" value="Genomic_DNA"/>
</dbReference>
<reference evidence="1" key="1">
    <citation type="submission" date="2018-05" db="EMBL/GenBank/DDBJ databases">
        <authorList>
            <person name="Lanie J.A."/>
            <person name="Ng W.-L."/>
            <person name="Kazmierczak K.M."/>
            <person name="Andrzejewski T.M."/>
            <person name="Davidsen T.M."/>
            <person name="Wayne K.J."/>
            <person name="Tettelin H."/>
            <person name="Glass J.I."/>
            <person name="Rusch D."/>
            <person name="Podicherti R."/>
            <person name="Tsui H.-C.T."/>
            <person name="Winkler M.E."/>
        </authorList>
    </citation>
    <scope>NUCLEOTIDE SEQUENCE</scope>
</reference>
<gene>
    <name evidence="1" type="ORF">METZ01_LOCUS169139</name>
</gene>
<sequence>MFIQVNPGFLTNGAPLANTQPYFNLIKIFKSLDESHNPYACDWL</sequence>
<accession>A0A382BR64</accession>
<organism evidence="1">
    <name type="scientific">marine metagenome</name>
    <dbReference type="NCBI Taxonomy" id="408172"/>
    <lineage>
        <taxon>unclassified sequences</taxon>
        <taxon>metagenomes</taxon>
        <taxon>ecological metagenomes</taxon>
    </lineage>
</organism>